<dbReference type="AlphaFoldDB" id="A0A2R6RHX6"/>
<dbReference type="Proteomes" id="UP000186601">
    <property type="component" value="Unassembled WGS sequence"/>
</dbReference>
<protein>
    <submittedName>
        <fullName evidence="1">Uncharacterized protein</fullName>
    </submittedName>
</protein>
<comment type="caution">
    <text evidence="1">The sequence shown here is derived from an EMBL/GenBank/DDBJ whole genome shotgun (WGS) entry which is preliminary data.</text>
</comment>
<evidence type="ECO:0000313" key="1">
    <source>
        <dbReference type="EMBL" id="PSS29625.1"/>
    </source>
</evidence>
<dbReference type="EMBL" id="MLYV02000256">
    <property type="protein sequence ID" value="PSS29625.1"/>
    <property type="molecule type" value="Genomic_DNA"/>
</dbReference>
<proteinExistence type="predicted"/>
<gene>
    <name evidence="1" type="ORF">PHLCEN_2v2773</name>
</gene>
<name>A0A2R6RHX6_9APHY</name>
<keyword evidence="2" id="KW-1185">Reference proteome</keyword>
<accession>A0A2R6RHX6</accession>
<sequence length="64" mass="7473">MPRRPRTRRSAVVLDSSEKLESSSEYFTFFLGRRAIFARSITQSMWQRAAGEKEREVNHEIVGN</sequence>
<reference evidence="1 2" key="1">
    <citation type="submission" date="2018-02" db="EMBL/GenBank/DDBJ databases">
        <title>Genome sequence of the basidiomycete white-rot fungus Phlebia centrifuga.</title>
        <authorList>
            <person name="Granchi Z."/>
            <person name="Peng M."/>
            <person name="de Vries R.P."/>
            <person name="Hilden K."/>
            <person name="Makela M.R."/>
            <person name="Grigoriev I."/>
            <person name="Riley R."/>
        </authorList>
    </citation>
    <scope>NUCLEOTIDE SEQUENCE [LARGE SCALE GENOMIC DNA]</scope>
    <source>
        <strain evidence="1 2">FBCC195</strain>
    </source>
</reference>
<evidence type="ECO:0000313" key="2">
    <source>
        <dbReference type="Proteomes" id="UP000186601"/>
    </source>
</evidence>
<organism evidence="1 2">
    <name type="scientific">Hermanssonia centrifuga</name>
    <dbReference type="NCBI Taxonomy" id="98765"/>
    <lineage>
        <taxon>Eukaryota</taxon>
        <taxon>Fungi</taxon>
        <taxon>Dikarya</taxon>
        <taxon>Basidiomycota</taxon>
        <taxon>Agaricomycotina</taxon>
        <taxon>Agaricomycetes</taxon>
        <taxon>Polyporales</taxon>
        <taxon>Meruliaceae</taxon>
        <taxon>Hermanssonia</taxon>
    </lineage>
</organism>